<evidence type="ECO:0000256" key="4">
    <source>
        <dbReference type="PROSITE-ProRule" id="PRU00810"/>
    </source>
</evidence>
<dbReference type="InterPro" id="IPR003822">
    <property type="entry name" value="PAH"/>
</dbReference>
<dbReference type="GO" id="GO:0000122">
    <property type="term" value="P:negative regulation of transcription by RNA polymerase II"/>
    <property type="evidence" value="ECO:0007669"/>
    <property type="project" value="TreeGrafter"/>
</dbReference>
<evidence type="ECO:0000313" key="7">
    <source>
        <dbReference type="EMBL" id="OLL23300.1"/>
    </source>
</evidence>
<gene>
    <name evidence="7" type="ORF">NEOLI_004799</name>
</gene>
<comment type="subcellular location">
    <subcellularLocation>
        <location evidence="1 4">Nucleus</location>
    </subcellularLocation>
</comment>
<protein>
    <submittedName>
        <fullName evidence="7">Transcriptional regulatory protein SIN3</fullName>
    </submittedName>
</protein>
<dbReference type="OrthoDB" id="10265969at2759"/>
<dbReference type="GO" id="GO:0070822">
    <property type="term" value="C:Sin3-type complex"/>
    <property type="evidence" value="ECO:0007669"/>
    <property type="project" value="TreeGrafter"/>
</dbReference>
<evidence type="ECO:0000256" key="5">
    <source>
        <dbReference type="SAM" id="MobiDB-lite"/>
    </source>
</evidence>
<comment type="caution">
    <text evidence="7">The sequence shown here is derived from an EMBL/GenBank/DDBJ whole genome shotgun (WGS) entry which is preliminary data.</text>
</comment>
<evidence type="ECO:0000259" key="6">
    <source>
        <dbReference type="SMART" id="SM00761"/>
    </source>
</evidence>
<accession>A0A1U7LKW7</accession>
<dbReference type="Pfam" id="PF16879">
    <property type="entry name" value="Sin3a_C"/>
    <property type="match status" value="1"/>
</dbReference>
<feature type="region of interest" description="Disordered" evidence="5">
    <location>
        <begin position="394"/>
        <end position="444"/>
    </location>
</feature>
<dbReference type="Proteomes" id="UP000186594">
    <property type="component" value="Unassembled WGS sequence"/>
</dbReference>
<evidence type="ECO:0000256" key="2">
    <source>
        <dbReference type="ARBA" id="ARBA00022491"/>
    </source>
</evidence>
<keyword evidence="8" id="KW-1185">Reference proteome</keyword>
<dbReference type="PROSITE" id="PS51477">
    <property type="entry name" value="PAH"/>
    <property type="match status" value="1"/>
</dbReference>
<evidence type="ECO:0000256" key="1">
    <source>
        <dbReference type="ARBA" id="ARBA00004123"/>
    </source>
</evidence>
<dbReference type="SMART" id="SM00761">
    <property type="entry name" value="HDAC_interact"/>
    <property type="match status" value="1"/>
</dbReference>
<keyword evidence="3 4" id="KW-0539">Nucleus</keyword>
<dbReference type="Pfam" id="PF02671">
    <property type="entry name" value="PAH"/>
    <property type="match status" value="1"/>
</dbReference>
<dbReference type="Pfam" id="PF08295">
    <property type="entry name" value="Sin3_corepress"/>
    <property type="match status" value="1"/>
</dbReference>
<dbReference type="InterPro" id="IPR039774">
    <property type="entry name" value="Sin3-like"/>
</dbReference>
<dbReference type="InterPro" id="IPR031693">
    <property type="entry name" value="Sin3_C"/>
</dbReference>
<evidence type="ECO:0000313" key="8">
    <source>
        <dbReference type="Proteomes" id="UP000186594"/>
    </source>
</evidence>
<dbReference type="InterPro" id="IPR013194">
    <property type="entry name" value="HDAC_interact_dom"/>
</dbReference>
<dbReference type="InterPro" id="IPR036600">
    <property type="entry name" value="PAH_sf"/>
</dbReference>
<dbReference type="STRING" id="1198029.A0A1U7LKW7"/>
<keyword evidence="2" id="KW-0678">Repressor</keyword>
<dbReference type="OMA" id="FYYGNKA"/>
<proteinExistence type="predicted"/>
<dbReference type="FunFam" id="1.20.1160.11:FF:000002">
    <property type="entry name" value="Paired amphipathic helix protein SIN3"/>
    <property type="match status" value="1"/>
</dbReference>
<feature type="compositionally biased region" description="Acidic residues" evidence="5">
    <location>
        <begin position="431"/>
        <end position="444"/>
    </location>
</feature>
<organism evidence="7 8">
    <name type="scientific">Neolecta irregularis (strain DAH-3)</name>
    <dbReference type="NCBI Taxonomy" id="1198029"/>
    <lineage>
        <taxon>Eukaryota</taxon>
        <taxon>Fungi</taxon>
        <taxon>Dikarya</taxon>
        <taxon>Ascomycota</taxon>
        <taxon>Taphrinomycotina</taxon>
        <taxon>Neolectales</taxon>
        <taxon>Neolectaceae</taxon>
        <taxon>Neolecta</taxon>
    </lineage>
</organism>
<dbReference type="Gene3D" id="1.20.1160.11">
    <property type="entry name" value="Paired amphipathic helix"/>
    <property type="match status" value="1"/>
</dbReference>
<dbReference type="PANTHER" id="PTHR12346:SF0">
    <property type="entry name" value="SIN3A, ISOFORM G"/>
    <property type="match status" value="1"/>
</dbReference>
<dbReference type="EMBL" id="LXFE01001906">
    <property type="protein sequence ID" value="OLL23300.1"/>
    <property type="molecule type" value="Genomic_DNA"/>
</dbReference>
<reference evidence="7 8" key="1">
    <citation type="submission" date="2016-04" db="EMBL/GenBank/DDBJ databases">
        <title>Evolutionary innovation and constraint leading to complex multicellularity in the Ascomycota.</title>
        <authorList>
            <person name="Cisse O."/>
            <person name="Nguyen A."/>
            <person name="Hewitt D.A."/>
            <person name="Jedd G."/>
            <person name="Stajich J.E."/>
        </authorList>
    </citation>
    <scope>NUCLEOTIDE SEQUENCE [LARGE SCALE GENOMIC DNA]</scope>
    <source>
        <strain evidence="7 8">DAH-3</strain>
    </source>
</reference>
<evidence type="ECO:0000256" key="3">
    <source>
        <dbReference type="ARBA" id="ARBA00023242"/>
    </source>
</evidence>
<feature type="domain" description="Histone deacetylase interacting" evidence="6">
    <location>
        <begin position="112"/>
        <end position="213"/>
    </location>
</feature>
<sequence>MDISSLEPSLTPYIPEPIAPPKLVVATNEEMDFFAKVKSHINKQTTYNEFLKVCNLYSQDIIDKNTLVEKVEAFIGQDQRLMDWFKKFLGYTGEDHIIANQPTPGPRVDLNLCKAYGPSYRKLPRPEAQLPCSGRDEMCWAVLNDQWVSHPTWASEDSGFVHHKKNQYEEALLKVEEERYEYDLMIEANYRTIQLLEPIAARISGMTNEEKTNFRLPLGLGGQSVSIYQKVIKRVYDKDRGQEFIDALHEHPAHAVPVVLSRLKQKDEEWRRAQRDWNKIWRESEAKVFYKSLDHQGVNFKSVDKKAMNPRSLQLEIETIRREQLAQRSPSKRKKPQFVCKIDDPEVVQDVSRFLAVYMDTNSYSSSDRDKLDLFISNFLPLFFTRASGDEIKSPVKTTRKRKPENNSTLQNVLGKHQTGKESKETTPEMGESEMEDSEADDGVSEIDPSIAERVGETWITHGGEKQLETALSKKDDGPRKVFNFFGNSTVYIFFRYFQTIYTRLLEFKNLESFAQAERERRVPNPTAADLGLRNTRFDEVESALVASGKAYAWLLELCDKLIENESDANFEDSLRVVYGTRAYKMFTIDKVVGMLCKQILTILSDTKAAQLVVLFEKDKGMATTSTRQQMLYRLEAEELLGPEEQVYRHEWNDVEKTLSIQMIDKDDQTLNTAVTAEDRWNYYIETYALALPTEGIPRNRMSWPFLRRSIPDPEIASTRSKFAHDQISSSQGLEIKICLNTFKIFFLPNSEDSFFRKRMVLRKSKKRCEDWISWIDVQWKKGLDQTTIDKILPNGSNIFEKEDQVMGGMD</sequence>
<name>A0A1U7LKW7_NEOID</name>
<dbReference type="AlphaFoldDB" id="A0A1U7LKW7"/>
<dbReference type="SUPFAM" id="SSF47762">
    <property type="entry name" value="PAH2 domain"/>
    <property type="match status" value="1"/>
</dbReference>
<dbReference type="GO" id="GO:0003714">
    <property type="term" value="F:transcription corepressor activity"/>
    <property type="evidence" value="ECO:0007669"/>
    <property type="project" value="InterPro"/>
</dbReference>
<dbReference type="PANTHER" id="PTHR12346">
    <property type="entry name" value="SIN3B-RELATED"/>
    <property type="match status" value="1"/>
</dbReference>